<comment type="pathway">
    <text evidence="3">Bacterial outer membrane biogenesis; LPS O-antigen biosynthesis.</text>
</comment>
<dbReference type="InterPro" id="IPR029044">
    <property type="entry name" value="Nucleotide-diphossugar_trans"/>
</dbReference>
<reference evidence="13 14" key="1">
    <citation type="submission" date="2017-10" db="EMBL/GenBank/DDBJ databases">
        <title>Draft genome of two endophytic bacteria isolated from 'guarana' Paullinia cupana (Mart.) Ducke.</title>
        <authorList>
            <person name="Siqueira K.A."/>
            <person name="Liotti R.G."/>
            <person name="Mendes T.A."/>
            <person name="Soares M.A."/>
        </authorList>
    </citation>
    <scope>NUCLEOTIDE SEQUENCE [LARGE SCALE GENOMIC DNA]</scope>
    <source>
        <strain evidence="13 14">342</strain>
    </source>
</reference>
<accession>A0A2S9IGA5</accession>
<gene>
    <name evidence="13" type="ORF">CQW29_03985</name>
</gene>
<dbReference type="SUPFAM" id="SSF53448">
    <property type="entry name" value="Nucleotide-diphospho-sugar transferases"/>
    <property type="match status" value="1"/>
</dbReference>
<dbReference type="InterPro" id="IPR005907">
    <property type="entry name" value="G1P_thy_trans_s"/>
</dbReference>
<dbReference type="InterPro" id="IPR005835">
    <property type="entry name" value="NTP_transferase_dom"/>
</dbReference>
<evidence type="ECO:0000313" key="13">
    <source>
        <dbReference type="EMBL" id="PRD16833.1"/>
    </source>
</evidence>
<keyword evidence="14" id="KW-1185">Reference proteome</keyword>
<keyword evidence="9 11" id="KW-0460">Magnesium</keyword>
<comment type="similarity">
    <text evidence="4 11">Belongs to the glucose-1-phosphate thymidylyltransferase family.</text>
</comment>
<comment type="function">
    <text evidence="11">Catalyzes the formation of dTDP-glucose, from dTTP and glucose 1-phosphate, as well as its pyrophosphorolysis.</text>
</comment>
<evidence type="ECO:0000256" key="4">
    <source>
        <dbReference type="ARBA" id="ARBA00010480"/>
    </source>
</evidence>
<evidence type="ECO:0000313" key="14">
    <source>
        <dbReference type="Proteomes" id="UP000239181"/>
    </source>
</evidence>
<dbReference type="Pfam" id="PF00483">
    <property type="entry name" value="NTP_transferase"/>
    <property type="match status" value="1"/>
</dbReference>
<evidence type="ECO:0000256" key="1">
    <source>
        <dbReference type="ARBA" id="ARBA00001946"/>
    </source>
</evidence>
<keyword evidence="8 11" id="KW-0479">Metal-binding</keyword>
<evidence type="ECO:0000256" key="2">
    <source>
        <dbReference type="ARBA" id="ARBA00004781"/>
    </source>
</evidence>
<keyword evidence="6 11" id="KW-0808">Transferase</keyword>
<dbReference type="CDD" id="cd02538">
    <property type="entry name" value="G1P_TT_short"/>
    <property type="match status" value="1"/>
</dbReference>
<dbReference type="Proteomes" id="UP000239181">
    <property type="component" value="Unassembled WGS sequence"/>
</dbReference>
<evidence type="ECO:0000256" key="8">
    <source>
        <dbReference type="ARBA" id="ARBA00022723"/>
    </source>
</evidence>
<dbReference type="EMBL" id="PDET01000002">
    <property type="protein sequence ID" value="PRD16833.1"/>
    <property type="molecule type" value="Genomic_DNA"/>
</dbReference>
<comment type="caution">
    <text evidence="13">The sequence shown here is derived from an EMBL/GenBank/DDBJ whole genome shotgun (WGS) entry which is preliminary data.</text>
</comment>
<protein>
    <recommendedName>
        <fullName evidence="5 11">Glucose-1-phosphate thymidylyltransferase</fullName>
        <ecNumber evidence="5 11">2.7.7.24</ecNumber>
    </recommendedName>
</protein>
<dbReference type="PANTHER" id="PTHR43532:SF1">
    <property type="entry name" value="GLUCOSE-1-PHOSPHATE THYMIDYLYLTRANSFERASE 1"/>
    <property type="match status" value="1"/>
</dbReference>
<dbReference type="GO" id="GO:0008879">
    <property type="term" value="F:glucose-1-phosphate thymidylyltransferase activity"/>
    <property type="evidence" value="ECO:0007669"/>
    <property type="project" value="UniProtKB-EC"/>
</dbReference>
<evidence type="ECO:0000259" key="12">
    <source>
        <dbReference type="Pfam" id="PF00483"/>
    </source>
</evidence>
<proteinExistence type="inferred from homology"/>
<comment type="pathway">
    <text evidence="2">Carbohydrate biosynthesis; dTDP-L-rhamnose biosynthesis.</text>
</comment>
<dbReference type="RefSeq" id="WP_105591413.1">
    <property type="nucleotide sequence ID" value="NZ_PDET01000002.1"/>
</dbReference>
<dbReference type="AlphaFoldDB" id="A0A2S9IGA5"/>
<comment type="catalytic activity">
    <reaction evidence="10 11">
        <text>dTTP + alpha-D-glucose 1-phosphate + H(+) = dTDP-alpha-D-glucose + diphosphate</text>
        <dbReference type="Rhea" id="RHEA:15225"/>
        <dbReference type="ChEBI" id="CHEBI:15378"/>
        <dbReference type="ChEBI" id="CHEBI:33019"/>
        <dbReference type="ChEBI" id="CHEBI:37568"/>
        <dbReference type="ChEBI" id="CHEBI:57477"/>
        <dbReference type="ChEBI" id="CHEBI:58601"/>
        <dbReference type="EC" id="2.7.7.24"/>
    </reaction>
</comment>
<dbReference type="PANTHER" id="PTHR43532">
    <property type="entry name" value="GLUCOSE-1-PHOSPHATE THYMIDYLYLTRANSFERASE"/>
    <property type="match status" value="1"/>
</dbReference>
<evidence type="ECO:0000256" key="3">
    <source>
        <dbReference type="ARBA" id="ARBA00005125"/>
    </source>
</evidence>
<dbReference type="EC" id="2.7.7.24" evidence="5 11"/>
<dbReference type="FunFam" id="3.90.550.10:FF:000023">
    <property type="entry name" value="Glucose-1-phosphate thymidylyltransferase"/>
    <property type="match status" value="1"/>
</dbReference>
<dbReference type="Gene3D" id="3.90.550.10">
    <property type="entry name" value="Spore Coat Polysaccharide Biosynthesis Protein SpsA, Chain A"/>
    <property type="match status" value="1"/>
</dbReference>
<dbReference type="NCBIfam" id="TIGR01207">
    <property type="entry name" value="rmlA"/>
    <property type="match status" value="1"/>
</dbReference>
<evidence type="ECO:0000256" key="9">
    <source>
        <dbReference type="ARBA" id="ARBA00022842"/>
    </source>
</evidence>
<feature type="domain" description="Nucleotidyl transferase" evidence="12">
    <location>
        <begin position="5"/>
        <end position="241"/>
    </location>
</feature>
<evidence type="ECO:0000256" key="5">
    <source>
        <dbReference type="ARBA" id="ARBA00012461"/>
    </source>
</evidence>
<organism evidence="13 14">
    <name type="scientific">Pantoea coffeiphila</name>
    <dbReference type="NCBI Taxonomy" id="1465635"/>
    <lineage>
        <taxon>Bacteria</taxon>
        <taxon>Pseudomonadati</taxon>
        <taxon>Pseudomonadota</taxon>
        <taxon>Gammaproteobacteria</taxon>
        <taxon>Enterobacterales</taxon>
        <taxon>Erwiniaceae</taxon>
        <taxon>Pantoea</taxon>
    </lineage>
</organism>
<evidence type="ECO:0000256" key="7">
    <source>
        <dbReference type="ARBA" id="ARBA00022695"/>
    </source>
</evidence>
<dbReference type="GO" id="GO:0046872">
    <property type="term" value="F:metal ion binding"/>
    <property type="evidence" value="ECO:0007669"/>
    <property type="project" value="UniProtKB-KW"/>
</dbReference>
<sequence>MMKRKGIILAGGSGTRLYPVTMAVSKQLLPIYDKPMIYYPISTLMLAGIRDILIISTPQDTPRFEQLLGDGSQWGLNLQYKVQDSPDGLAQAFIIGEEFIGEDNCALVLGDNIFYGHDLPKELEEAVSQPSGATVFAYHVNDPERYGVVEFDRQGIAVSLEEKPLEPKSNYAVTGLYFYDNSVVEMAKSLKPSPRGELEITDINRLYMERGTLKVAMMGRGYAWLDTGTHHSLIEASNFIKTIEDRQGLKVSCPEEIAYRKGFIDAAQVKKLAEPLAKNDYGKYLLKMIKGQF</sequence>
<evidence type="ECO:0000256" key="11">
    <source>
        <dbReference type="RuleBase" id="RU003706"/>
    </source>
</evidence>
<evidence type="ECO:0000256" key="10">
    <source>
        <dbReference type="ARBA" id="ARBA00049336"/>
    </source>
</evidence>
<dbReference type="NCBIfam" id="NF012024">
    <property type="entry name" value="PRK15480.1"/>
    <property type="match status" value="1"/>
</dbReference>
<evidence type="ECO:0000256" key="6">
    <source>
        <dbReference type="ARBA" id="ARBA00022679"/>
    </source>
</evidence>
<comment type="cofactor">
    <cofactor evidence="1">
        <name>Mg(2+)</name>
        <dbReference type="ChEBI" id="CHEBI:18420"/>
    </cofactor>
</comment>
<name>A0A2S9IGA5_9GAMM</name>
<dbReference type="OrthoDB" id="9803871at2"/>
<keyword evidence="7 11" id="KW-0548">Nucleotidyltransferase</keyword>